<reference evidence="2 3" key="1">
    <citation type="submission" date="2019-03" db="EMBL/GenBank/DDBJ databases">
        <title>Genomic Encyclopedia of Type Strains, Phase IV (KMG-IV): sequencing the most valuable type-strain genomes for metagenomic binning, comparative biology and taxonomic classification.</title>
        <authorList>
            <person name="Goeker M."/>
        </authorList>
    </citation>
    <scope>NUCLEOTIDE SEQUENCE [LARGE SCALE GENOMIC DNA]</scope>
    <source>
        <strain evidence="2 3">DSM 19580</strain>
    </source>
</reference>
<dbReference type="AlphaFoldDB" id="A0A4R3Z6M2"/>
<accession>A0A4R3Z6M2</accession>
<sequence length="69" mass="7570">AKVGTAKADTASAEARSAARSQWEQDHKGKTATQADIHDQRFATAHAARWPGRQLRQGRIYCVAHCLDP</sequence>
<protein>
    <submittedName>
        <fullName evidence="2">Uncharacterized protein</fullName>
    </submittedName>
</protein>
<keyword evidence="3" id="KW-1185">Reference proteome</keyword>
<dbReference type="Proteomes" id="UP000295719">
    <property type="component" value="Unassembled WGS sequence"/>
</dbReference>
<feature type="non-terminal residue" evidence="2">
    <location>
        <position position="1"/>
    </location>
</feature>
<organism evidence="2 3">
    <name type="scientific">Biostraticola tofi</name>
    <dbReference type="NCBI Taxonomy" id="466109"/>
    <lineage>
        <taxon>Bacteria</taxon>
        <taxon>Pseudomonadati</taxon>
        <taxon>Pseudomonadota</taxon>
        <taxon>Gammaproteobacteria</taxon>
        <taxon>Enterobacterales</taxon>
        <taxon>Bruguierivoracaceae</taxon>
        <taxon>Biostraticola</taxon>
    </lineage>
</organism>
<name>A0A4R3Z6M2_9GAMM</name>
<gene>
    <name evidence="2" type="ORF">EDC52_1011</name>
</gene>
<comment type="caution">
    <text evidence="2">The sequence shown here is derived from an EMBL/GenBank/DDBJ whole genome shotgun (WGS) entry which is preliminary data.</text>
</comment>
<evidence type="ECO:0000256" key="1">
    <source>
        <dbReference type="SAM" id="MobiDB-lite"/>
    </source>
</evidence>
<dbReference type="EMBL" id="SMCR01000001">
    <property type="protein sequence ID" value="TCV99669.1"/>
    <property type="molecule type" value="Genomic_DNA"/>
</dbReference>
<feature type="region of interest" description="Disordered" evidence="1">
    <location>
        <begin position="1"/>
        <end position="40"/>
    </location>
</feature>
<evidence type="ECO:0000313" key="3">
    <source>
        <dbReference type="Proteomes" id="UP000295719"/>
    </source>
</evidence>
<proteinExistence type="predicted"/>
<feature type="compositionally biased region" description="Low complexity" evidence="1">
    <location>
        <begin position="1"/>
        <end position="21"/>
    </location>
</feature>
<dbReference type="RefSeq" id="WP_165911631.1">
    <property type="nucleotide sequence ID" value="NZ_SMCR01000001.1"/>
</dbReference>
<evidence type="ECO:0000313" key="2">
    <source>
        <dbReference type="EMBL" id="TCV99669.1"/>
    </source>
</evidence>